<sequence>MSEMLPPSNEREKGFYSKMRGIPGAVVQLFKQQAAKMFTHASEQASGPPMQIAISSVAAARIEKSLHQQLALQHGGVHPPLPTAAEQQLLQRIEAQTRLHNRNNVTRTQAYWACYRAHPELHWALLAHLVSRNGGWCMTDLRGELLPHLINTELVSHVFAFLERANALIFQDAYPQLLLYAESRRRNQSLFHLLPHLHISAWMGPIWQDFWHFHDAAMLTIGLIINEQNYIEDRVVQNPTYQQSVLDTPLFKTQAWLQLNQVGFPCRSAAFDAPPPQPRVMGLILERFTNLSERIAFGKSLYAILFGAPGVLQGAVAFASTTPHTGSRADYWPHLFAPIRKTPPDRKYQERLDGYSLKVGATPIYSPTLQAAWPDKPLDPVEHGEWFSNTKEPLAHLQSITVPHEYDLSQDMCLGLSKIELAVVSAQAIKKFIP</sequence>
<proteinExistence type="predicted"/>
<organism evidence="1 2">
    <name type="scientific">Paenibacillus roseopurpureus</name>
    <dbReference type="NCBI Taxonomy" id="2918901"/>
    <lineage>
        <taxon>Bacteria</taxon>
        <taxon>Bacillati</taxon>
        <taxon>Bacillota</taxon>
        <taxon>Bacilli</taxon>
        <taxon>Bacillales</taxon>
        <taxon>Paenibacillaceae</taxon>
        <taxon>Paenibacillus</taxon>
    </lineage>
</organism>
<evidence type="ECO:0000313" key="1">
    <source>
        <dbReference type="EMBL" id="WNR45624.1"/>
    </source>
</evidence>
<keyword evidence="2" id="KW-1185">Reference proteome</keyword>
<dbReference type="InterPro" id="IPR019658">
    <property type="entry name" value="DUF2515"/>
</dbReference>
<dbReference type="AlphaFoldDB" id="A0AA96LT61"/>
<name>A0AA96LT61_9BACL</name>
<accession>A0AA96LT61</accession>
<dbReference type="Pfam" id="PF10720">
    <property type="entry name" value="DUF2515"/>
    <property type="match status" value="1"/>
</dbReference>
<dbReference type="Proteomes" id="UP001304650">
    <property type="component" value="Chromosome"/>
</dbReference>
<dbReference type="EMBL" id="CP130319">
    <property type="protein sequence ID" value="WNR45624.1"/>
    <property type="molecule type" value="Genomic_DNA"/>
</dbReference>
<dbReference type="KEGG" id="proo:MJB10_05840"/>
<evidence type="ECO:0000313" key="2">
    <source>
        <dbReference type="Proteomes" id="UP001304650"/>
    </source>
</evidence>
<reference evidence="1" key="1">
    <citation type="submission" date="2022-02" db="EMBL/GenBank/DDBJ databases">
        <title>Paenibacillus sp. MBLB1832 Whole Genome Shotgun Sequencing.</title>
        <authorList>
            <person name="Hwang C.Y."/>
            <person name="Cho E.-S."/>
            <person name="Seo M.-J."/>
        </authorList>
    </citation>
    <scope>NUCLEOTIDE SEQUENCE</scope>
    <source>
        <strain evidence="1">MBLB1832</strain>
    </source>
</reference>
<gene>
    <name evidence="1" type="ORF">MJB10_05840</name>
</gene>
<protein>
    <submittedName>
        <fullName evidence="1">DUF2515 family protein</fullName>
    </submittedName>
</protein>
<dbReference type="RefSeq" id="WP_314802523.1">
    <property type="nucleotide sequence ID" value="NZ_CP130319.1"/>
</dbReference>